<organism evidence="1 2">
    <name type="scientific">Phyllostomus discolor</name>
    <name type="common">pale spear-nosed bat</name>
    <dbReference type="NCBI Taxonomy" id="89673"/>
    <lineage>
        <taxon>Eukaryota</taxon>
        <taxon>Metazoa</taxon>
        <taxon>Chordata</taxon>
        <taxon>Craniata</taxon>
        <taxon>Vertebrata</taxon>
        <taxon>Euteleostomi</taxon>
        <taxon>Mammalia</taxon>
        <taxon>Eutheria</taxon>
        <taxon>Laurasiatheria</taxon>
        <taxon>Chiroptera</taxon>
        <taxon>Yangochiroptera</taxon>
        <taxon>Phyllostomidae</taxon>
        <taxon>Phyllostominae</taxon>
        <taxon>Phyllostomus</taxon>
    </lineage>
</organism>
<dbReference type="AlphaFoldDB" id="A0A834AAJ0"/>
<proteinExistence type="predicted"/>
<dbReference type="InterPro" id="IPR052648">
    <property type="entry name" value="Ser-tRNA(Sec)_kinase"/>
</dbReference>
<evidence type="ECO:0000313" key="2">
    <source>
        <dbReference type="Proteomes" id="UP000664940"/>
    </source>
</evidence>
<protein>
    <submittedName>
        <fullName evidence="1">Phosphoseryl-tRNA kinase</fullName>
    </submittedName>
</protein>
<comment type="caution">
    <text evidence="1">The sequence shown here is derived from an EMBL/GenBank/DDBJ whole genome shotgun (WGS) entry which is preliminary data.</text>
</comment>
<dbReference type="GO" id="GO:0000049">
    <property type="term" value="F:tRNA binding"/>
    <property type="evidence" value="ECO:0007669"/>
    <property type="project" value="TreeGrafter"/>
</dbReference>
<reference evidence="1 2" key="1">
    <citation type="journal article" date="2020" name="Nature">
        <title>Six reference-quality genomes reveal evolution of bat adaptations.</title>
        <authorList>
            <person name="Jebb D."/>
            <person name="Huang Z."/>
            <person name="Pippel M."/>
            <person name="Hughes G.M."/>
            <person name="Lavrichenko K."/>
            <person name="Devanna P."/>
            <person name="Winkler S."/>
            <person name="Jermiin L.S."/>
            <person name="Skirmuntt E.C."/>
            <person name="Katzourakis A."/>
            <person name="Burkitt-Gray L."/>
            <person name="Ray D.A."/>
            <person name="Sullivan K.A.M."/>
            <person name="Roscito J.G."/>
            <person name="Kirilenko B.M."/>
            <person name="Davalos L.M."/>
            <person name="Corthals A.P."/>
            <person name="Power M.L."/>
            <person name="Jones G."/>
            <person name="Ransome R.D."/>
            <person name="Dechmann D.K.N."/>
            <person name="Locatelli A.G."/>
            <person name="Puechmaille S.J."/>
            <person name="Fedrigo O."/>
            <person name="Jarvis E.D."/>
            <person name="Hiller M."/>
            <person name="Vernes S.C."/>
            <person name="Myers E.W."/>
            <person name="Teeling E.C."/>
        </authorList>
    </citation>
    <scope>NUCLEOTIDE SEQUENCE [LARGE SCALE GENOMIC DNA]</scope>
    <source>
        <strain evidence="1">Bat1K_MPI-CBG_1</strain>
    </source>
</reference>
<gene>
    <name evidence="1" type="ORF">HJG60_015751</name>
</gene>
<name>A0A834AAJ0_9CHIR</name>
<evidence type="ECO:0000313" key="1">
    <source>
        <dbReference type="EMBL" id="KAF6110937.1"/>
    </source>
</evidence>
<dbReference type="PANTHER" id="PTHR20873:SF0">
    <property type="entry name" value="L-SERYL-TRNA(SEC) KINASE"/>
    <property type="match status" value="1"/>
</dbReference>
<dbReference type="Proteomes" id="UP000664940">
    <property type="component" value="Unassembled WGS sequence"/>
</dbReference>
<accession>A0A834AAJ0</accession>
<keyword evidence="1" id="KW-0808">Transferase</keyword>
<dbReference type="PANTHER" id="PTHR20873">
    <property type="entry name" value="L-SERYL-TRNA(SEC) KINASE"/>
    <property type="match status" value="1"/>
</dbReference>
<dbReference type="GO" id="GO:0016301">
    <property type="term" value="F:kinase activity"/>
    <property type="evidence" value="ECO:0007669"/>
    <property type="project" value="UniProtKB-KW"/>
</dbReference>
<sequence>MARKIEEPNPKKNAWEHNSLTVQSPACSSAASPALTDLLLAALENPVRYVEENVEQKETDRIVCSTNILHQADQMLRRIVSQTMKEAKGTLGVFCENRLSHQGNANPNHSEIPLHTHETPRIKKCKCC</sequence>
<dbReference type="EMBL" id="JABVXQ010000005">
    <property type="protein sequence ID" value="KAF6110937.1"/>
    <property type="molecule type" value="Genomic_DNA"/>
</dbReference>
<keyword evidence="1" id="KW-0418">Kinase</keyword>